<organism evidence="2 3">
    <name type="scientific">Racocetra fulgida</name>
    <dbReference type="NCBI Taxonomy" id="60492"/>
    <lineage>
        <taxon>Eukaryota</taxon>
        <taxon>Fungi</taxon>
        <taxon>Fungi incertae sedis</taxon>
        <taxon>Mucoromycota</taxon>
        <taxon>Glomeromycotina</taxon>
        <taxon>Glomeromycetes</taxon>
        <taxon>Diversisporales</taxon>
        <taxon>Gigasporaceae</taxon>
        <taxon>Racocetra</taxon>
    </lineage>
</organism>
<dbReference type="AlphaFoldDB" id="A0A9N9KAP4"/>
<dbReference type="OrthoDB" id="10508347at2759"/>
<evidence type="ECO:0000313" key="2">
    <source>
        <dbReference type="EMBL" id="CAG8820377.1"/>
    </source>
</evidence>
<feature type="non-terminal residue" evidence="2">
    <location>
        <position position="164"/>
    </location>
</feature>
<evidence type="ECO:0000256" key="1">
    <source>
        <dbReference type="SAM" id="Coils"/>
    </source>
</evidence>
<sequence>KEFFTQLLEILEAAVKKLEEQEQLEVELQEIKREKQTLETQLTTSESTLNQLKEKLTKQTSDLEWQTLNLEACQILSNFLTKALKNSENITKRGEELKQKIREGKNSNPHILEEQIEEMKTSLYQEIDKITSFVLEKEGSEGKLKELEEKLAGLVASSGLLSQQ</sequence>
<dbReference type="Proteomes" id="UP000789396">
    <property type="component" value="Unassembled WGS sequence"/>
</dbReference>
<proteinExistence type="predicted"/>
<keyword evidence="3" id="KW-1185">Reference proteome</keyword>
<feature type="non-terminal residue" evidence="2">
    <location>
        <position position="1"/>
    </location>
</feature>
<dbReference type="EMBL" id="CAJVPZ010098945">
    <property type="protein sequence ID" value="CAG8820377.1"/>
    <property type="molecule type" value="Genomic_DNA"/>
</dbReference>
<name>A0A9N9KAP4_9GLOM</name>
<gene>
    <name evidence="2" type="ORF">RFULGI_LOCUS19591</name>
</gene>
<feature type="coiled-coil region" evidence="1">
    <location>
        <begin position="1"/>
        <end position="55"/>
    </location>
</feature>
<keyword evidence="1" id="KW-0175">Coiled coil</keyword>
<protein>
    <submittedName>
        <fullName evidence="2">20051_t:CDS:1</fullName>
    </submittedName>
</protein>
<reference evidence="2" key="1">
    <citation type="submission" date="2021-06" db="EMBL/GenBank/DDBJ databases">
        <authorList>
            <person name="Kallberg Y."/>
            <person name="Tangrot J."/>
            <person name="Rosling A."/>
        </authorList>
    </citation>
    <scope>NUCLEOTIDE SEQUENCE</scope>
    <source>
        <strain evidence="2">IN212</strain>
    </source>
</reference>
<comment type="caution">
    <text evidence="2">The sequence shown here is derived from an EMBL/GenBank/DDBJ whole genome shotgun (WGS) entry which is preliminary data.</text>
</comment>
<evidence type="ECO:0000313" key="3">
    <source>
        <dbReference type="Proteomes" id="UP000789396"/>
    </source>
</evidence>
<accession>A0A9N9KAP4</accession>